<keyword evidence="1" id="KW-0812">Transmembrane</keyword>
<reference evidence="3 4" key="1">
    <citation type="submission" date="2020-09" db="EMBL/GenBank/DDBJ databases">
        <title>Methylomonas albis sp. nov. and Methylomonas fluvii sp. nov.: Two cold-adapted methanotrophs from the River Elbe and an amended description of Methylovulum psychrotolerans strain Eb1.</title>
        <authorList>
            <person name="Bussmann I.K."/>
            <person name="Klings K.-W."/>
            <person name="Warnstedt J."/>
            <person name="Hoppert M."/>
            <person name="Saborowski A."/>
            <person name="Horn F."/>
            <person name="Liebner S."/>
        </authorList>
    </citation>
    <scope>NUCLEOTIDE SEQUENCE [LARGE SCALE GENOMIC DNA]</scope>
    <source>
        <strain evidence="3 4">EbB</strain>
    </source>
</reference>
<sequence>MKKATKYDYKFPLPYPQRKLTLMLMFILIPVIGLVGNSACSKNKDENIWPPVPPIELPFDVKNIGNKVETEFQIIDDSHQLFALDLNYLFKENDQISRKRVWELAGGEGGWIDAPEKANIPIEDTERLYAGKWLPDKKLQAAVLSIKITVYAINGTNISPIFHRDIDTHNIGLSSFGASHLEKQLLVLPLKTGHYKVDVDVLSTSSELNQTPITFKITFPHGGK</sequence>
<dbReference type="RefSeq" id="WP_192392749.1">
    <property type="nucleotide sequence ID" value="NZ_CAJHIU010000001.1"/>
</dbReference>
<organism evidence="3 4">
    <name type="scientific">Methylomonas fluvii</name>
    <dbReference type="NCBI Taxonomy" id="1854564"/>
    <lineage>
        <taxon>Bacteria</taxon>
        <taxon>Pseudomonadati</taxon>
        <taxon>Pseudomonadota</taxon>
        <taxon>Gammaproteobacteria</taxon>
        <taxon>Methylococcales</taxon>
        <taxon>Methylococcaceae</taxon>
        <taxon>Methylomonas</taxon>
    </lineage>
</organism>
<protein>
    <recommendedName>
        <fullName evidence="2">DUF5625 domain-containing protein</fullName>
    </recommendedName>
</protein>
<gene>
    <name evidence="3" type="ORF">EBB_05065</name>
</gene>
<dbReference type="EMBL" id="JACXST010000001">
    <property type="protein sequence ID" value="MBD9359926.1"/>
    <property type="molecule type" value="Genomic_DNA"/>
</dbReference>
<accession>A0ABR9D9Z2</accession>
<dbReference type="InterPro" id="IPR041008">
    <property type="entry name" value="DUF5625"/>
</dbReference>
<evidence type="ECO:0000259" key="2">
    <source>
        <dbReference type="Pfam" id="PF18539"/>
    </source>
</evidence>
<keyword evidence="4" id="KW-1185">Reference proteome</keyword>
<dbReference type="Proteomes" id="UP000641152">
    <property type="component" value="Unassembled WGS sequence"/>
</dbReference>
<dbReference type="Pfam" id="PF18539">
    <property type="entry name" value="DUF5625"/>
    <property type="match status" value="1"/>
</dbReference>
<keyword evidence="1" id="KW-1133">Transmembrane helix</keyword>
<proteinExistence type="predicted"/>
<evidence type="ECO:0000256" key="1">
    <source>
        <dbReference type="SAM" id="Phobius"/>
    </source>
</evidence>
<feature type="domain" description="DUF5625" evidence="2">
    <location>
        <begin position="57"/>
        <end position="218"/>
    </location>
</feature>
<feature type="transmembrane region" description="Helical" evidence="1">
    <location>
        <begin position="20"/>
        <end position="39"/>
    </location>
</feature>
<evidence type="ECO:0000313" key="4">
    <source>
        <dbReference type="Proteomes" id="UP000641152"/>
    </source>
</evidence>
<comment type="caution">
    <text evidence="3">The sequence shown here is derived from an EMBL/GenBank/DDBJ whole genome shotgun (WGS) entry which is preliminary data.</text>
</comment>
<name>A0ABR9D9Z2_9GAMM</name>
<dbReference type="Gene3D" id="2.60.120.790">
    <property type="match status" value="1"/>
</dbReference>
<keyword evidence="1" id="KW-0472">Membrane</keyword>
<evidence type="ECO:0000313" key="3">
    <source>
        <dbReference type="EMBL" id="MBD9359926.1"/>
    </source>
</evidence>